<dbReference type="InterPro" id="IPR037690">
    <property type="entry name" value="FAM204A"/>
</dbReference>
<name>A0A438DA65_VITVI</name>
<dbReference type="PANTHER" id="PTHR14386">
    <property type="entry name" value="PROTEIN FAM204A"/>
    <property type="match status" value="1"/>
</dbReference>
<evidence type="ECO:0000256" key="1">
    <source>
        <dbReference type="SAM" id="MobiDB-lite"/>
    </source>
</evidence>
<accession>A0A438DA65</accession>
<dbReference type="AlphaFoldDB" id="A0A438DA65"/>
<feature type="region of interest" description="Disordered" evidence="1">
    <location>
        <begin position="139"/>
        <end position="161"/>
    </location>
</feature>
<sequence length="201" mass="22164">MASMEEDERREAAIASTPSLQSDFKPVGVTNVQLSKFQIATGKFGVGKEFCQPNGYDIIIFPVLKCFQCGMSYNLSIGVVSTQELHKRRLQIKEGSKYQKKSKDWAGKSYGKESKYLKVKDCTEENASITIEESSVSTSKSNNVKDKPSLQQGSTRRKGGKGKLTCRFATWMGMSFPGCVFSEDGAFCLKDIGESCLACEV</sequence>
<protein>
    <submittedName>
        <fullName evidence="2">Uncharacterized protein</fullName>
    </submittedName>
</protein>
<evidence type="ECO:0000313" key="3">
    <source>
        <dbReference type="Proteomes" id="UP000288805"/>
    </source>
</evidence>
<evidence type="ECO:0000313" key="2">
    <source>
        <dbReference type="EMBL" id="RVW32355.1"/>
    </source>
</evidence>
<gene>
    <name evidence="2" type="ORF">CK203_087555</name>
</gene>
<dbReference type="Proteomes" id="UP000288805">
    <property type="component" value="Unassembled WGS sequence"/>
</dbReference>
<dbReference type="PANTHER" id="PTHR14386:SF2">
    <property type="entry name" value="PROTEIN FAM204A"/>
    <property type="match status" value="1"/>
</dbReference>
<reference evidence="2 3" key="1">
    <citation type="journal article" date="2018" name="PLoS Genet.">
        <title>Population sequencing reveals clonal diversity and ancestral inbreeding in the grapevine cultivar Chardonnay.</title>
        <authorList>
            <person name="Roach M.J."/>
            <person name="Johnson D.L."/>
            <person name="Bohlmann J."/>
            <person name="van Vuuren H.J."/>
            <person name="Jones S.J."/>
            <person name="Pretorius I.S."/>
            <person name="Schmidt S.A."/>
            <person name="Borneman A.R."/>
        </authorList>
    </citation>
    <scope>NUCLEOTIDE SEQUENCE [LARGE SCALE GENOMIC DNA]</scope>
    <source>
        <strain evidence="3">cv. Chardonnay</strain>
        <tissue evidence="2">Leaf</tissue>
    </source>
</reference>
<dbReference type="EMBL" id="QGNW01001721">
    <property type="protein sequence ID" value="RVW32355.1"/>
    <property type="molecule type" value="Genomic_DNA"/>
</dbReference>
<proteinExistence type="predicted"/>
<comment type="caution">
    <text evidence="2">The sequence shown here is derived from an EMBL/GenBank/DDBJ whole genome shotgun (WGS) entry which is preliminary data.</text>
</comment>
<organism evidence="2 3">
    <name type="scientific">Vitis vinifera</name>
    <name type="common">Grape</name>
    <dbReference type="NCBI Taxonomy" id="29760"/>
    <lineage>
        <taxon>Eukaryota</taxon>
        <taxon>Viridiplantae</taxon>
        <taxon>Streptophyta</taxon>
        <taxon>Embryophyta</taxon>
        <taxon>Tracheophyta</taxon>
        <taxon>Spermatophyta</taxon>
        <taxon>Magnoliopsida</taxon>
        <taxon>eudicotyledons</taxon>
        <taxon>Gunneridae</taxon>
        <taxon>Pentapetalae</taxon>
        <taxon>rosids</taxon>
        <taxon>Vitales</taxon>
        <taxon>Vitaceae</taxon>
        <taxon>Viteae</taxon>
        <taxon>Vitis</taxon>
    </lineage>
</organism>